<keyword evidence="3" id="KW-1185">Reference proteome</keyword>
<proteinExistence type="predicted"/>
<dbReference type="Proteomes" id="UP000314294">
    <property type="component" value="Unassembled WGS sequence"/>
</dbReference>
<gene>
    <name evidence="2" type="ORF">EYF80_015058</name>
</gene>
<feature type="region of interest" description="Disordered" evidence="1">
    <location>
        <begin position="189"/>
        <end position="217"/>
    </location>
</feature>
<comment type="caution">
    <text evidence="2">The sequence shown here is derived from an EMBL/GenBank/DDBJ whole genome shotgun (WGS) entry which is preliminary data.</text>
</comment>
<dbReference type="AlphaFoldDB" id="A0A4Z2IA32"/>
<accession>A0A4Z2IA32</accession>
<sequence length="236" mass="26135">MDDEVAEAEAAFILAQLPVKFGFGGGGGCGRQGITENQFQIRLPFGTKSDRHLARTGGVLRSRLKVRNKSNHQFTNELLGTCTGVHRESRKHANAGREVFDETFLEPRSENTKLMNPDPLANHVTAGGEVQAAEEESPPGLCSISTKPSEAFMFCESDGFGHHYRCRSAHGEPTRPAEIRERLRRLRRSVGKRSRLPPQTHGVAGVQRRGSKGGHSARGGVYSFCRTVRLKSTWRW</sequence>
<evidence type="ECO:0000256" key="1">
    <source>
        <dbReference type="SAM" id="MobiDB-lite"/>
    </source>
</evidence>
<organism evidence="2 3">
    <name type="scientific">Liparis tanakae</name>
    <name type="common">Tanaka's snailfish</name>
    <dbReference type="NCBI Taxonomy" id="230148"/>
    <lineage>
        <taxon>Eukaryota</taxon>
        <taxon>Metazoa</taxon>
        <taxon>Chordata</taxon>
        <taxon>Craniata</taxon>
        <taxon>Vertebrata</taxon>
        <taxon>Euteleostomi</taxon>
        <taxon>Actinopterygii</taxon>
        <taxon>Neopterygii</taxon>
        <taxon>Teleostei</taxon>
        <taxon>Neoteleostei</taxon>
        <taxon>Acanthomorphata</taxon>
        <taxon>Eupercaria</taxon>
        <taxon>Perciformes</taxon>
        <taxon>Cottioidei</taxon>
        <taxon>Cottales</taxon>
        <taxon>Liparidae</taxon>
        <taxon>Liparis</taxon>
    </lineage>
</organism>
<reference evidence="2 3" key="1">
    <citation type="submission" date="2019-03" db="EMBL/GenBank/DDBJ databases">
        <title>First draft genome of Liparis tanakae, snailfish: a comprehensive survey of snailfish specific genes.</title>
        <authorList>
            <person name="Kim W."/>
            <person name="Song I."/>
            <person name="Jeong J.-H."/>
            <person name="Kim D."/>
            <person name="Kim S."/>
            <person name="Ryu S."/>
            <person name="Song J.Y."/>
            <person name="Lee S.K."/>
        </authorList>
    </citation>
    <scope>NUCLEOTIDE SEQUENCE [LARGE SCALE GENOMIC DNA]</scope>
    <source>
        <tissue evidence="2">Muscle</tissue>
    </source>
</reference>
<protein>
    <submittedName>
        <fullName evidence="2">Uncharacterized protein</fullName>
    </submittedName>
</protein>
<dbReference type="EMBL" id="SRLO01000111">
    <property type="protein sequence ID" value="TNN74740.1"/>
    <property type="molecule type" value="Genomic_DNA"/>
</dbReference>
<evidence type="ECO:0000313" key="3">
    <source>
        <dbReference type="Proteomes" id="UP000314294"/>
    </source>
</evidence>
<name>A0A4Z2IA32_9TELE</name>
<evidence type="ECO:0000313" key="2">
    <source>
        <dbReference type="EMBL" id="TNN74740.1"/>
    </source>
</evidence>